<feature type="transmembrane region" description="Helical" evidence="2">
    <location>
        <begin position="47"/>
        <end position="70"/>
    </location>
</feature>
<reference evidence="4 5" key="1">
    <citation type="submission" date="2020-10" db="EMBL/GenBank/DDBJ databases">
        <title>Phylogeny of dyella-like bacteria.</title>
        <authorList>
            <person name="Fu J."/>
        </authorList>
    </citation>
    <scope>NUCLEOTIDE SEQUENCE [LARGE SCALE GENOMIC DNA]</scope>
    <source>
        <strain evidence="4 5">JP1</strain>
    </source>
</reference>
<dbReference type="PROSITE" id="PS51186">
    <property type="entry name" value="GNAT"/>
    <property type="match status" value="1"/>
</dbReference>
<comment type="caution">
    <text evidence="4">The sequence shown here is derived from an EMBL/GenBank/DDBJ whole genome shotgun (WGS) entry which is preliminary data.</text>
</comment>
<evidence type="ECO:0000256" key="2">
    <source>
        <dbReference type="SAM" id="Phobius"/>
    </source>
</evidence>
<sequence>MSIPDLRIETERLILRPPIAGDFDAYAANMADPEAARFIGGRQSREMAWRGFLTLAGAWAIQGFAMFSVIEKASGRWIGRLGPWHPEGWPGTEIGWGLAREAWGKGYAHEGCVAAIGWAFQHLGWSEVIHSIHPDNLASRALARRLGSTCRGLQKLPPPYADSPNERWSQTREQWLRRS</sequence>
<accession>A0ABW8JJE3</accession>
<name>A0ABW8JJE3_9GAMM</name>
<evidence type="ECO:0000256" key="1">
    <source>
        <dbReference type="SAM" id="MobiDB-lite"/>
    </source>
</evidence>
<proteinExistence type="predicted"/>
<gene>
    <name evidence="4" type="ORF">ISP15_12950</name>
</gene>
<dbReference type="PANTHER" id="PTHR43792:SF1">
    <property type="entry name" value="N-ACETYLTRANSFERASE DOMAIN-CONTAINING PROTEIN"/>
    <property type="match status" value="1"/>
</dbReference>
<feature type="domain" description="N-acetyltransferase" evidence="3">
    <location>
        <begin position="13"/>
        <end position="173"/>
    </location>
</feature>
<dbReference type="InterPro" id="IPR000182">
    <property type="entry name" value="GNAT_dom"/>
</dbReference>
<keyword evidence="2" id="KW-0812">Transmembrane</keyword>
<dbReference type="SUPFAM" id="SSF55729">
    <property type="entry name" value="Acyl-CoA N-acyltransferases (Nat)"/>
    <property type="match status" value="1"/>
</dbReference>
<dbReference type="InterPro" id="IPR016181">
    <property type="entry name" value="Acyl_CoA_acyltransferase"/>
</dbReference>
<evidence type="ECO:0000259" key="3">
    <source>
        <dbReference type="PROSITE" id="PS51186"/>
    </source>
</evidence>
<evidence type="ECO:0000313" key="5">
    <source>
        <dbReference type="Proteomes" id="UP001620461"/>
    </source>
</evidence>
<dbReference type="InterPro" id="IPR051531">
    <property type="entry name" value="N-acetyltransferase"/>
</dbReference>
<evidence type="ECO:0000313" key="4">
    <source>
        <dbReference type="EMBL" id="MFK2901249.1"/>
    </source>
</evidence>
<feature type="region of interest" description="Disordered" evidence="1">
    <location>
        <begin position="154"/>
        <end position="179"/>
    </location>
</feature>
<protein>
    <submittedName>
        <fullName evidence="4">GNAT family N-acetyltransferase</fullName>
    </submittedName>
</protein>
<dbReference type="Pfam" id="PF13302">
    <property type="entry name" value="Acetyltransf_3"/>
    <property type="match status" value="1"/>
</dbReference>
<keyword evidence="2" id="KW-0472">Membrane</keyword>
<organism evidence="4 5">
    <name type="scientific">Dyella jejuensis</name>
    <dbReference type="NCBI Taxonomy" id="1432009"/>
    <lineage>
        <taxon>Bacteria</taxon>
        <taxon>Pseudomonadati</taxon>
        <taxon>Pseudomonadota</taxon>
        <taxon>Gammaproteobacteria</taxon>
        <taxon>Lysobacterales</taxon>
        <taxon>Rhodanobacteraceae</taxon>
        <taxon>Dyella</taxon>
    </lineage>
</organism>
<dbReference type="PANTHER" id="PTHR43792">
    <property type="entry name" value="GNAT FAMILY, PUTATIVE (AFU_ORTHOLOGUE AFUA_3G00765)-RELATED-RELATED"/>
    <property type="match status" value="1"/>
</dbReference>
<keyword evidence="5" id="KW-1185">Reference proteome</keyword>
<keyword evidence="2" id="KW-1133">Transmembrane helix</keyword>
<dbReference type="Gene3D" id="3.40.630.30">
    <property type="match status" value="1"/>
</dbReference>
<dbReference type="Proteomes" id="UP001620461">
    <property type="component" value="Unassembled WGS sequence"/>
</dbReference>
<dbReference type="RefSeq" id="WP_404547949.1">
    <property type="nucleotide sequence ID" value="NZ_JADIKJ010000014.1"/>
</dbReference>
<dbReference type="EMBL" id="JADIKJ010000014">
    <property type="protein sequence ID" value="MFK2901249.1"/>
    <property type="molecule type" value="Genomic_DNA"/>
</dbReference>